<sequence>MPRVTIKGQITIPKDIRNRFGFLPGMNVDVIAEDNKVVLVKSRRENKFMKWLGRGRGQDKQSIDFMVDQIRGRTDE</sequence>
<dbReference type="InterPro" id="IPR007159">
    <property type="entry name" value="SpoVT-AbrB_dom"/>
</dbReference>
<dbReference type="SUPFAM" id="SSF89447">
    <property type="entry name" value="AbrB/MazE/MraZ-like"/>
    <property type="match status" value="1"/>
</dbReference>
<dbReference type="Gene3D" id="2.10.260.10">
    <property type="match status" value="1"/>
</dbReference>
<proteinExistence type="predicted"/>
<accession>X1HU76</accession>
<name>X1HU76_9ZZZZ</name>
<protein>
    <recommendedName>
        <fullName evidence="1">SpoVT-AbrB domain-containing protein</fullName>
    </recommendedName>
</protein>
<feature type="domain" description="SpoVT-AbrB" evidence="1">
    <location>
        <begin position="2"/>
        <end position="47"/>
    </location>
</feature>
<dbReference type="GO" id="GO:0003677">
    <property type="term" value="F:DNA binding"/>
    <property type="evidence" value="ECO:0007669"/>
    <property type="project" value="InterPro"/>
</dbReference>
<reference evidence="2" key="1">
    <citation type="journal article" date="2014" name="Front. Microbiol.">
        <title>High frequency of phylogenetically diverse reductive dehalogenase-homologous genes in deep subseafloor sedimentary metagenomes.</title>
        <authorList>
            <person name="Kawai M."/>
            <person name="Futagami T."/>
            <person name="Toyoda A."/>
            <person name="Takaki Y."/>
            <person name="Nishi S."/>
            <person name="Hori S."/>
            <person name="Arai W."/>
            <person name="Tsubouchi T."/>
            <person name="Morono Y."/>
            <person name="Uchiyama I."/>
            <person name="Ito T."/>
            <person name="Fujiyama A."/>
            <person name="Inagaki F."/>
            <person name="Takami H."/>
        </authorList>
    </citation>
    <scope>NUCLEOTIDE SEQUENCE</scope>
    <source>
        <strain evidence="2">Expedition CK06-06</strain>
    </source>
</reference>
<dbReference type="NCBIfam" id="TIGR01439">
    <property type="entry name" value="lp_hng_hel_AbrB"/>
    <property type="match status" value="1"/>
</dbReference>
<dbReference type="AlphaFoldDB" id="X1HU76"/>
<dbReference type="SMART" id="SM00966">
    <property type="entry name" value="SpoVT_AbrB"/>
    <property type="match status" value="1"/>
</dbReference>
<evidence type="ECO:0000259" key="1">
    <source>
        <dbReference type="SMART" id="SM00966"/>
    </source>
</evidence>
<dbReference type="EMBL" id="BARU01018834">
    <property type="protein sequence ID" value="GAH60610.1"/>
    <property type="molecule type" value="Genomic_DNA"/>
</dbReference>
<dbReference type="Pfam" id="PF04014">
    <property type="entry name" value="MazE_antitoxin"/>
    <property type="match status" value="1"/>
</dbReference>
<dbReference type="InterPro" id="IPR037914">
    <property type="entry name" value="SpoVT-AbrB_sf"/>
</dbReference>
<gene>
    <name evidence="2" type="ORF">S03H2_31088</name>
</gene>
<evidence type="ECO:0000313" key="2">
    <source>
        <dbReference type="EMBL" id="GAH60610.1"/>
    </source>
</evidence>
<organism evidence="2">
    <name type="scientific">marine sediment metagenome</name>
    <dbReference type="NCBI Taxonomy" id="412755"/>
    <lineage>
        <taxon>unclassified sequences</taxon>
        <taxon>metagenomes</taxon>
        <taxon>ecological metagenomes</taxon>
    </lineage>
</organism>
<comment type="caution">
    <text evidence="2">The sequence shown here is derived from an EMBL/GenBank/DDBJ whole genome shotgun (WGS) entry which is preliminary data.</text>
</comment>